<feature type="region of interest" description="Disordered" evidence="2">
    <location>
        <begin position="435"/>
        <end position="482"/>
    </location>
</feature>
<dbReference type="AlphaFoldDB" id="A0A8C1SZL3"/>
<dbReference type="PANTHER" id="PTHR37984:SF15">
    <property type="entry name" value="INTEGRASE CATALYTIC DOMAIN-CONTAINING PROTEIN"/>
    <property type="match status" value="1"/>
</dbReference>
<dbReference type="InterPro" id="IPR001584">
    <property type="entry name" value="Integrase_cat-core"/>
</dbReference>
<evidence type="ECO:0000256" key="1">
    <source>
        <dbReference type="ARBA" id="ARBA00039658"/>
    </source>
</evidence>
<dbReference type="Pfam" id="PF17921">
    <property type="entry name" value="Integrase_H2C2"/>
    <property type="match status" value="1"/>
</dbReference>
<dbReference type="Gene3D" id="3.30.420.10">
    <property type="entry name" value="Ribonuclease H-like superfamily/Ribonuclease H"/>
    <property type="match status" value="1"/>
</dbReference>
<dbReference type="FunFam" id="1.10.340.70:FF:000001">
    <property type="entry name" value="Retrovirus-related Pol polyprotein from transposon gypsy-like Protein"/>
    <property type="match status" value="1"/>
</dbReference>
<feature type="compositionally biased region" description="Basic and acidic residues" evidence="2">
    <location>
        <begin position="520"/>
        <end position="540"/>
    </location>
</feature>
<dbReference type="FunFam" id="3.30.420.10:FF:000269">
    <property type="entry name" value="Uncharacterized protein"/>
    <property type="match status" value="1"/>
</dbReference>
<dbReference type="GO" id="GO:0015074">
    <property type="term" value="P:DNA integration"/>
    <property type="evidence" value="ECO:0007669"/>
    <property type="project" value="InterPro"/>
</dbReference>
<protein>
    <recommendedName>
        <fullName evidence="1">Gypsy retrotransposon integrase-like protein 1</fullName>
    </recommendedName>
</protein>
<dbReference type="SUPFAM" id="SSF53098">
    <property type="entry name" value="Ribonuclease H-like"/>
    <property type="match status" value="1"/>
</dbReference>
<dbReference type="Gene3D" id="1.10.340.70">
    <property type="match status" value="1"/>
</dbReference>
<proteinExistence type="predicted"/>
<accession>A0A8C1SZL3</accession>
<dbReference type="InterPro" id="IPR041588">
    <property type="entry name" value="Integrase_H2C2"/>
</dbReference>
<feature type="region of interest" description="Disordered" evidence="2">
    <location>
        <begin position="505"/>
        <end position="587"/>
    </location>
</feature>
<dbReference type="GO" id="GO:0003676">
    <property type="term" value="F:nucleic acid binding"/>
    <property type="evidence" value="ECO:0007669"/>
    <property type="project" value="InterPro"/>
</dbReference>
<dbReference type="PANTHER" id="PTHR37984">
    <property type="entry name" value="PROTEIN CBG26694"/>
    <property type="match status" value="1"/>
</dbReference>
<dbReference type="PROSITE" id="PS50994">
    <property type="entry name" value="INTEGRASE"/>
    <property type="match status" value="1"/>
</dbReference>
<evidence type="ECO:0000313" key="4">
    <source>
        <dbReference type="Ensembl" id="ENSCCRP00015015282.1"/>
    </source>
</evidence>
<dbReference type="InterPro" id="IPR036397">
    <property type="entry name" value="RNaseH_sf"/>
</dbReference>
<dbReference type="Pfam" id="PF00665">
    <property type="entry name" value="rve"/>
    <property type="match status" value="1"/>
</dbReference>
<sequence>MSKQELIEAQEDDAAIRSVIQAVKHGKWPEENGSCLERSRFKKEMGKLMMKDGLLHRLSKRPSGEELTQLVLPSKFKEVVLKATHDDLGHLGIERMADLLRSRFFLPKLACDVEQYIKNCGECVTRKTPCHRVAPLHHISSNGPMDLVCIDFLSMEPDSAGISNVLVVTDHFTRYAQAFPSRNQKAQTVTKILVDKYFLHYGLPARIHSDQGRDFESQLIKELLKMMGIRKSRTTPYHPQGDPQPERFNRTLLSMLGTLGCERKRQWSKHIGYLVHAYNSTICDATGYSPYFLMFGREARLPIDLCFGTSPDGKAEGGHSRYVTKLKEDLQRAYKLASEVAYKTHQRNKRSYDKRVGFHTLDIGDRVLLRNLGLKGKHKLESRWSPIPYVVLGKMPNIPVYKVKPEDGGGGVKTLHRDHLLPIGQLVRMPTLEMEDKSHVKTRSRTRAETQQRSKKVLPEEQEARQELQFTDSSSDVEYYGPGKPYSAYLKEILTKDRDAVGQSNLIQDDSDYSQQSDENPAKDSLSEGKSLEEEHHSMSEEDGDQDSVPEEESDPETDNPCHDKHPETVTKTKVISKPENRPKRMVKPVIRLTYDEPGKPKDQPLTIVHRCVIIKIGKS</sequence>
<dbReference type="InterPro" id="IPR050951">
    <property type="entry name" value="Retrovirus_Pol_polyprotein"/>
</dbReference>
<reference evidence="4" key="1">
    <citation type="submission" date="2025-08" db="UniProtKB">
        <authorList>
            <consortium name="Ensembl"/>
        </authorList>
    </citation>
    <scope>IDENTIFICATION</scope>
</reference>
<dbReference type="Ensembl" id="ENSCCRT00015015826.1">
    <property type="protein sequence ID" value="ENSCCRP00015015282.1"/>
    <property type="gene ID" value="ENSCCRG00015006840.1"/>
</dbReference>
<feature type="compositionally biased region" description="Basic and acidic residues" evidence="2">
    <location>
        <begin position="560"/>
        <end position="583"/>
    </location>
</feature>
<evidence type="ECO:0000256" key="2">
    <source>
        <dbReference type="SAM" id="MobiDB-lite"/>
    </source>
</evidence>
<feature type="compositionally biased region" description="Acidic residues" evidence="2">
    <location>
        <begin position="541"/>
        <end position="558"/>
    </location>
</feature>
<name>A0A8C1SZL3_CYPCA</name>
<evidence type="ECO:0000259" key="3">
    <source>
        <dbReference type="PROSITE" id="PS50994"/>
    </source>
</evidence>
<dbReference type="Proteomes" id="UP000694700">
    <property type="component" value="Unplaced"/>
</dbReference>
<dbReference type="InterPro" id="IPR012337">
    <property type="entry name" value="RNaseH-like_sf"/>
</dbReference>
<evidence type="ECO:0000313" key="5">
    <source>
        <dbReference type="Proteomes" id="UP000694700"/>
    </source>
</evidence>
<organism evidence="4 5">
    <name type="scientific">Cyprinus carpio</name>
    <name type="common">Common carp</name>
    <dbReference type="NCBI Taxonomy" id="7962"/>
    <lineage>
        <taxon>Eukaryota</taxon>
        <taxon>Metazoa</taxon>
        <taxon>Chordata</taxon>
        <taxon>Craniata</taxon>
        <taxon>Vertebrata</taxon>
        <taxon>Euteleostomi</taxon>
        <taxon>Actinopterygii</taxon>
        <taxon>Neopterygii</taxon>
        <taxon>Teleostei</taxon>
        <taxon>Ostariophysi</taxon>
        <taxon>Cypriniformes</taxon>
        <taxon>Cyprinidae</taxon>
        <taxon>Cyprininae</taxon>
        <taxon>Cyprinus</taxon>
    </lineage>
</organism>
<feature type="domain" description="Integrase catalytic" evidence="3">
    <location>
        <begin position="140"/>
        <end position="298"/>
    </location>
</feature>
<feature type="compositionally biased region" description="Basic and acidic residues" evidence="2">
    <location>
        <begin position="446"/>
        <end position="466"/>
    </location>
</feature>